<comment type="similarity">
    <text evidence="7">Belongs to the shikimate kinase family.</text>
</comment>
<comment type="subunit">
    <text evidence="7">Monomer.</text>
</comment>
<evidence type="ECO:0000256" key="4">
    <source>
        <dbReference type="ARBA" id="ARBA00022777"/>
    </source>
</evidence>
<proteinExistence type="inferred from homology"/>
<gene>
    <name evidence="7" type="primary">aroK</name>
    <name evidence="9" type="ORF">EV686_104116</name>
</gene>
<dbReference type="HAMAP" id="MF_00109">
    <property type="entry name" value="Shikimate_kinase"/>
    <property type="match status" value="1"/>
</dbReference>
<dbReference type="InterPro" id="IPR031322">
    <property type="entry name" value="Shikimate/glucono_kinase"/>
</dbReference>
<keyword evidence="4 7" id="KW-0418">Kinase</keyword>
<comment type="cofactor">
    <cofactor evidence="7">
        <name>Mg(2+)</name>
        <dbReference type="ChEBI" id="CHEBI:18420"/>
    </cofactor>
    <text evidence="7">Binds 1 Mg(2+) ion per subunit.</text>
</comment>
<evidence type="ECO:0000256" key="2">
    <source>
        <dbReference type="ARBA" id="ARBA00022679"/>
    </source>
</evidence>
<comment type="function">
    <text evidence="7">Catalyzes the specific phosphorylation of the 3-hydroxyl group of shikimic acid using ATP as a cosubstrate.</text>
</comment>
<dbReference type="RefSeq" id="WP_132476363.1">
    <property type="nucleotide sequence ID" value="NZ_JBEBWM010000194.1"/>
</dbReference>
<dbReference type="GO" id="GO:0003677">
    <property type="term" value="F:DNA binding"/>
    <property type="evidence" value="ECO:0007669"/>
    <property type="project" value="InterPro"/>
</dbReference>
<dbReference type="GO" id="GO:0005524">
    <property type="term" value="F:ATP binding"/>
    <property type="evidence" value="ECO:0007669"/>
    <property type="project" value="UniProtKB-UniRule"/>
</dbReference>
<name>A0A4R3V6L3_9BURK</name>
<dbReference type="Pfam" id="PF01202">
    <property type="entry name" value="SKI"/>
    <property type="match status" value="1"/>
</dbReference>
<dbReference type="CDD" id="cd00464">
    <property type="entry name" value="SK"/>
    <property type="match status" value="1"/>
</dbReference>
<keyword evidence="10" id="KW-1185">Reference proteome</keyword>
<dbReference type="OrthoDB" id="9800332at2"/>
<keyword evidence="6 7" id="KW-0057">Aromatic amino acid biosynthesis</keyword>
<dbReference type="GO" id="GO:0004765">
    <property type="term" value="F:shikimate kinase activity"/>
    <property type="evidence" value="ECO:0007669"/>
    <property type="project" value="UniProtKB-UniRule"/>
</dbReference>
<dbReference type="PANTHER" id="PTHR21087:SF16">
    <property type="entry name" value="SHIKIMATE KINASE 1, CHLOROPLASTIC"/>
    <property type="match status" value="1"/>
</dbReference>
<evidence type="ECO:0000256" key="6">
    <source>
        <dbReference type="ARBA" id="ARBA00023141"/>
    </source>
</evidence>
<dbReference type="Gene3D" id="1.10.260.40">
    <property type="entry name" value="lambda repressor-like DNA-binding domains"/>
    <property type="match status" value="1"/>
</dbReference>
<dbReference type="GO" id="GO:0000287">
    <property type="term" value="F:magnesium ion binding"/>
    <property type="evidence" value="ECO:0007669"/>
    <property type="project" value="UniProtKB-UniRule"/>
</dbReference>
<keyword evidence="7" id="KW-0460">Magnesium</keyword>
<dbReference type="UniPathway" id="UPA00053">
    <property type="reaction ID" value="UER00088"/>
</dbReference>
<comment type="subcellular location">
    <subcellularLocation>
        <location evidence="7">Cytoplasm</location>
    </subcellularLocation>
</comment>
<dbReference type="GO" id="GO:0009073">
    <property type="term" value="P:aromatic amino acid family biosynthetic process"/>
    <property type="evidence" value="ECO:0007669"/>
    <property type="project" value="UniProtKB-KW"/>
</dbReference>
<evidence type="ECO:0000313" key="9">
    <source>
        <dbReference type="EMBL" id="TCU99017.1"/>
    </source>
</evidence>
<dbReference type="CDD" id="cd00093">
    <property type="entry name" value="HTH_XRE"/>
    <property type="match status" value="1"/>
</dbReference>
<feature type="binding site" evidence="7">
    <location>
        <begin position="134"/>
        <end position="139"/>
    </location>
    <ligand>
        <name>ATP</name>
        <dbReference type="ChEBI" id="CHEBI:30616"/>
    </ligand>
</feature>
<dbReference type="InterPro" id="IPR027417">
    <property type="entry name" value="P-loop_NTPase"/>
</dbReference>
<dbReference type="GO" id="GO:0005829">
    <property type="term" value="C:cytosol"/>
    <property type="evidence" value="ECO:0007669"/>
    <property type="project" value="TreeGrafter"/>
</dbReference>
<dbReference type="AlphaFoldDB" id="A0A4R3V6L3"/>
<feature type="binding site" evidence="7">
    <location>
        <position position="180"/>
    </location>
    <ligand>
        <name>substrate</name>
    </ligand>
</feature>
<evidence type="ECO:0000256" key="7">
    <source>
        <dbReference type="HAMAP-Rule" id="MF_00109"/>
    </source>
</evidence>
<dbReference type="NCBIfam" id="NF006015">
    <property type="entry name" value="PRK08154.1"/>
    <property type="match status" value="1"/>
</dbReference>
<comment type="caution">
    <text evidence="9">The sequence shown here is derived from an EMBL/GenBank/DDBJ whole genome shotgun (WGS) entry which is preliminary data.</text>
</comment>
<feature type="domain" description="HTH cro/C1-type" evidence="8">
    <location>
        <begin position="21"/>
        <end position="75"/>
    </location>
</feature>
<comment type="catalytic activity">
    <reaction evidence="7">
        <text>shikimate + ATP = 3-phosphoshikimate + ADP + H(+)</text>
        <dbReference type="Rhea" id="RHEA:13121"/>
        <dbReference type="ChEBI" id="CHEBI:15378"/>
        <dbReference type="ChEBI" id="CHEBI:30616"/>
        <dbReference type="ChEBI" id="CHEBI:36208"/>
        <dbReference type="ChEBI" id="CHEBI:145989"/>
        <dbReference type="ChEBI" id="CHEBI:456216"/>
        <dbReference type="EC" id="2.7.1.71"/>
    </reaction>
</comment>
<sequence length="306" mass="33738">MDLQEARLGGDSFLIGLGKRVRRLRTERHMTRKETALAAQVSERHLANLELGVGNVSILVLLQIARALGCELAELVGDVTTSSPEWRQIRSLLSDRSDTELRQAHEALSTIFAGYGQGRKSKSVRQLALVGLRGAGKTTLGRMVAGKLGYPFIELETEIEKLAGCSLLEIHGLYDARAYRRYERQALENVLAAYPEVVIAVPGSLVAEPQTLEYLLANCYTVWVRANPEDHFERVMAQRGSYTAADEAEALLDLRRVLASREPLFAKADWVCSTSRRGIDESFGNLCRHIEVATAVASDGNYAGSH</sequence>
<protein>
    <recommendedName>
        <fullName evidence="7">Shikimate kinase</fullName>
        <shortName evidence="7">SK</shortName>
        <ecNumber evidence="7">2.7.1.71</ecNumber>
    </recommendedName>
</protein>
<keyword evidence="3 7" id="KW-0547">Nucleotide-binding</keyword>
<dbReference type="SMART" id="SM00530">
    <property type="entry name" value="HTH_XRE"/>
    <property type="match status" value="1"/>
</dbReference>
<dbReference type="EC" id="2.7.1.71" evidence="7"/>
<dbReference type="Proteomes" id="UP000294692">
    <property type="component" value="Unassembled WGS sequence"/>
</dbReference>
<evidence type="ECO:0000256" key="3">
    <source>
        <dbReference type="ARBA" id="ARBA00022741"/>
    </source>
</evidence>
<dbReference type="GO" id="GO:0008652">
    <property type="term" value="P:amino acid biosynthetic process"/>
    <property type="evidence" value="ECO:0007669"/>
    <property type="project" value="UniProtKB-KW"/>
</dbReference>
<feature type="binding site" evidence="7">
    <location>
        <position position="203"/>
    </location>
    <ligand>
        <name>substrate</name>
    </ligand>
</feature>
<dbReference type="SUPFAM" id="SSF47413">
    <property type="entry name" value="lambda repressor-like DNA-binding domains"/>
    <property type="match status" value="1"/>
</dbReference>
<keyword evidence="7" id="KW-0479">Metal-binding</keyword>
<feature type="binding site" evidence="7">
    <location>
        <position position="138"/>
    </location>
    <ligand>
        <name>Mg(2+)</name>
        <dbReference type="ChEBI" id="CHEBI:18420"/>
    </ligand>
</feature>
<reference evidence="9 10" key="1">
    <citation type="submission" date="2019-03" db="EMBL/GenBank/DDBJ databases">
        <title>Genomic Encyclopedia of Type Strains, Phase IV (KMG-IV): sequencing the most valuable type-strain genomes for metagenomic binning, comparative biology and taxonomic classification.</title>
        <authorList>
            <person name="Goeker M."/>
        </authorList>
    </citation>
    <scope>NUCLEOTIDE SEQUENCE [LARGE SCALE GENOMIC DNA]</scope>
    <source>
        <strain evidence="9 10">DSM 100048</strain>
    </source>
</reference>
<keyword evidence="2 7" id="KW-0808">Transferase</keyword>
<feature type="binding site" evidence="7">
    <location>
        <position position="277"/>
    </location>
    <ligand>
        <name>ATP</name>
        <dbReference type="ChEBI" id="CHEBI:30616"/>
    </ligand>
</feature>
<dbReference type="PANTHER" id="PTHR21087">
    <property type="entry name" value="SHIKIMATE KINASE"/>
    <property type="match status" value="1"/>
</dbReference>
<dbReference type="InterPro" id="IPR001387">
    <property type="entry name" value="Cro/C1-type_HTH"/>
</dbReference>
<comment type="caution">
    <text evidence="7">Lacks conserved residue(s) required for the propagation of feature annotation.</text>
</comment>
<accession>A0A4R3V6L3</accession>
<keyword evidence="7" id="KW-0963">Cytoplasm</keyword>
<dbReference type="InterPro" id="IPR010982">
    <property type="entry name" value="Lambda_DNA-bd_dom_sf"/>
</dbReference>
<dbReference type="SUPFAM" id="SSF52540">
    <property type="entry name" value="P-loop containing nucleoside triphosphate hydrolases"/>
    <property type="match status" value="1"/>
</dbReference>
<evidence type="ECO:0000259" key="8">
    <source>
        <dbReference type="PROSITE" id="PS50943"/>
    </source>
</evidence>
<dbReference type="PROSITE" id="PS50943">
    <property type="entry name" value="HTH_CROC1"/>
    <property type="match status" value="1"/>
</dbReference>
<dbReference type="GO" id="GO:0009423">
    <property type="term" value="P:chorismate biosynthetic process"/>
    <property type="evidence" value="ECO:0007669"/>
    <property type="project" value="UniProtKB-UniRule"/>
</dbReference>
<dbReference type="Gene3D" id="3.40.50.300">
    <property type="entry name" value="P-loop containing nucleotide triphosphate hydrolases"/>
    <property type="match status" value="1"/>
</dbReference>
<keyword evidence="5 7" id="KW-0067">ATP-binding</keyword>
<dbReference type="EMBL" id="SMBX01000004">
    <property type="protein sequence ID" value="TCU99017.1"/>
    <property type="molecule type" value="Genomic_DNA"/>
</dbReference>
<feature type="binding site" evidence="7">
    <location>
        <position position="261"/>
    </location>
    <ligand>
        <name>substrate</name>
    </ligand>
</feature>
<evidence type="ECO:0000256" key="5">
    <source>
        <dbReference type="ARBA" id="ARBA00022840"/>
    </source>
</evidence>
<dbReference type="Pfam" id="PF01381">
    <property type="entry name" value="HTH_3"/>
    <property type="match status" value="1"/>
</dbReference>
<evidence type="ECO:0000313" key="10">
    <source>
        <dbReference type="Proteomes" id="UP000294692"/>
    </source>
</evidence>
<dbReference type="InterPro" id="IPR000623">
    <property type="entry name" value="Shikimate_kinase/TSH1"/>
</dbReference>
<organism evidence="9 10">
    <name type="scientific">Paracandidimonas soli</name>
    <dbReference type="NCBI Taxonomy" id="1917182"/>
    <lineage>
        <taxon>Bacteria</taxon>
        <taxon>Pseudomonadati</taxon>
        <taxon>Pseudomonadota</taxon>
        <taxon>Betaproteobacteria</taxon>
        <taxon>Burkholderiales</taxon>
        <taxon>Alcaligenaceae</taxon>
        <taxon>Paracandidimonas</taxon>
    </lineage>
</organism>
<dbReference type="PRINTS" id="PR01100">
    <property type="entry name" value="SHIKIMTKNASE"/>
</dbReference>
<comment type="pathway">
    <text evidence="7">Metabolic intermediate biosynthesis; chorismate biosynthesis; chorismate from D-erythrose 4-phosphate and phosphoenolpyruvate: step 5/7.</text>
</comment>
<evidence type="ECO:0000256" key="1">
    <source>
        <dbReference type="ARBA" id="ARBA00022605"/>
    </source>
</evidence>
<keyword evidence="1 7" id="KW-0028">Amino-acid biosynthesis</keyword>